<sequence>MATSAPHLTPIVDGSIDRDPLMVGPTTSLIEVLALMSQTLSVQQQGVSQALISPGSRDRSSSVLVVENHRLMGIFTERDLVKLVAAQHSLAGVEVGQVMSSEVVVVAVEQLTDIFVPLDLMRRHHIRHLPVVDADYHPLGLITQRKLLQTLKPGTLLRFRPVADVMTPDVVQGPPTMTLLQVARLMRDRLVSCVVITAPVTQGINREPSAARTVGRTPVGIITERDLVQVKALEFDFEQIQAQVVMSTPLFLVRPEEMLLKAQTLMRERRLRRLVVADGDGQLRGILTQSSLLRVLTPGKLYNTVSQLEQRLVRLEAEKKALTVNQNAELEHQLEDQSHCLEQHLSYSNFLEQLSHQVWAATDLITLFKWAMADLNRLLRANRMLTYQFATANTGLVIAEAIQGPWTKLIGRFVEDPCFDEEVGDFYRQGHCRAIQDIYDIHLSDCHRSLLELLEVKAYIVVPLVVPVNPMAPPDGQMLWGLLMAQQCDSARAWDALELSLLRQVAILLAIAVQKLALMYKRPPQPIDANHPLVTATSLPAIALACSLE</sequence>
<evidence type="ECO:0000259" key="3">
    <source>
        <dbReference type="PROSITE" id="PS50046"/>
    </source>
</evidence>
<accession>A0A1Z3HIU7</accession>
<name>A0A1Z3HIU7_9CYAN</name>
<feature type="domain" description="CBS" evidence="4">
    <location>
        <begin position="99"/>
        <end position="157"/>
    </location>
</feature>
<dbReference type="Proteomes" id="UP000191901">
    <property type="component" value="Chromosome"/>
</dbReference>
<keyword evidence="6" id="KW-1185">Reference proteome</keyword>
<dbReference type="InterPro" id="IPR046342">
    <property type="entry name" value="CBS_dom_sf"/>
</dbReference>
<evidence type="ECO:0000313" key="6">
    <source>
        <dbReference type="Proteomes" id="UP000191901"/>
    </source>
</evidence>
<gene>
    <name evidence="5" type="ORF">XM38_011780</name>
</gene>
<dbReference type="EMBL" id="CP021983">
    <property type="protein sequence ID" value="ASC70242.1"/>
    <property type="molecule type" value="Genomic_DNA"/>
</dbReference>
<dbReference type="SMART" id="SM00116">
    <property type="entry name" value="CBS"/>
    <property type="match status" value="4"/>
</dbReference>
<protein>
    <recommendedName>
        <fullName evidence="7">CBS domain-containing protein</fullName>
    </recommendedName>
</protein>
<dbReference type="Pfam" id="PF01590">
    <property type="entry name" value="GAF"/>
    <property type="match status" value="1"/>
</dbReference>
<dbReference type="PANTHER" id="PTHR43080">
    <property type="entry name" value="CBS DOMAIN-CONTAINING PROTEIN CBSX3, MITOCHONDRIAL"/>
    <property type="match status" value="1"/>
</dbReference>
<proteinExistence type="predicted"/>
<dbReference type="RefSeq" id="WP_187329294.1">
    <property type="nucleotide sequence ID" value="NZ_CP021983.2"/>
</dbReference>
<evidence type="ECO:0000256" key="2">
    <source>
        <dbReference type="PROSITE-ProRule" id="PRU00703"/>
    </source>
</evidence>
<dbReference type="AlphaFoldDB" id="A0A1Z3HIU7"/>
<dbReference type="SMART" id="SM00065">
    <property type="entry name" value="GAF"/>
    <property type="match status" value="1"/>
</dbReference>
<evidence type="ECO:0000313" key="5">
    <source>
        <dbReference type="EMBL" id="ASC70242.1"/>
    </source>
</evidence>
<dbReference type="InterPro" id="IPR016132">
    <property type="entry name" value="Phyto_chromo_attachment"/>
</dbReference>
<organism evidence="5 6">
    <name type="scientific">Halomicronema hongdechloris C2206</name>
    <dbReference type="NCBI Taxonomy" id="1641165"/>
    <lineage>
        <taxon>Bacteria</taxon>
        <taxon>Bacillati</taxon>
        <taxon>Cyanobacteriota</taxon>
        <taxon>Cyanophyceae</taxon>
        <taxon>Nodosilineales</taxon>
        <taxon>Nodosilineaceae</taxon>
        <taxon>Halomicronema</taxon>
    </lineage>
</organism>
<dbReference type="InterPro" id="IPR029016">
    <property type="entry name" value="GAF-like_dom_sf"/>
</dbReference>
<dbReference type="Gene3D" id="3.30.450.40">
    <property type="match status" value="1"/>
</dbReference>
<dbReference type="STRING" id="1641165.XM38_14695"/>
<feature type="domain" description="Phytochrome chromophore attachment site" evidence="3">
    <location>
        <begin position="363"/>
        <end position="508"/>
    </location>
</feature>
<dbReference type="SUPFAM" id="SSF54631">
    <property type="entry name" value="CBS-domain pair"/>
    <property type="match status" value="2"/>
</dbReference>
<dbReference type="PANTHER" id="PTHR43080:SF2">
    <property type="entry name" value="CBS DOMAIN-CONTAINING PROTEIN"/>
    <property type="match status" value="1"/>
</dbReference>
<dbReference type="CDD" id="cd17774">
    <property type="entry name" value="CBS_two-component_sensor_histidine_kinase_repeat2"/>
    <property type="match status" value="1"/>
</dbReference>
<dbReference type="SUPFAM" id="SSF55781">
    <property type="entry name" value="GAF domain-like"/>
    <property type="match status" value="1"/>
</dbReference>
<dbReference type="Pfam" id="PF00571">
    <property type="entry name" value="CBS"/>
    <property type="match status" value="4"/>
</dbReference>
<dbReference type="InterPro" id="IPR051257">
    <property type="entry name" value="Diverse_CBS-Domain"/>
</dbReference>
<dbReference type="InterPro" id="IPR000644">
    <property type="entry name" value="CBS_dom"/>
</dbReference>
<feature type="domain" description="CBS" evidence="4">
    <location>
        <begin position="16"/>
        <end position="90"/>
    </location>
</feature>
<dbReference type="KEGG" id="hhg:XM38_011780"/>
<evidence type="ECO:0000256" key="1">
    <source>
        <dbReference type="ARBA" id="ARBA00023122"/>
    </source>
</evidence>
<feature type="domain" description="CBS" evidence="4">
    <location>
        <begin position="166"/>
        <end position="237"/>
    </location>
</feature>
<evidence type="ECO:0000259" key="4">
    <source>
        <dbReference type="PROSITE" id="PS51371"/>
    </source>
</evidence>
<evidence type="ECO:0008006" key="7">
    <source>
        <dbReference type="Google" id="ProtNLM"/>
    </source>
</evidence>
<dbReference type="InterPro" id="IPR003018">
    <property type="entry name" value="GAF"/>
</dbReference>
<dbReference type="Gene3D" id="3.10.580.10">
    <property type="entry name" value="CBS-domain"/>
    <property type="match status" value="2"/>
</dbReference>
<dbReference type="PROSITE" id="PS51371">
    <property type="entry name" value="CBS"/>
    <property type="match status" value="4"/>
</dbReference>
<dbReference type="PROSITE" id="PS50046">
    <property type="entry name" value="PHYTOCHROME_2"/>
    <property type="match status" value="1"/>
</dbReference>
<reference evidence="5 6" key="1">
    <citation type="journal article" date="2016" name="Biochim. Biophys. Acta">
        <title>Characterization of red-shifted phycobilisomes isolated from the chlorophyll f-containing cyanobacterium Halomicronema hongdechloris.</title>
        <authorList>
            <person name="Li Y."/>
            <person name="Lin Y."/>
            <person name="Garvey C.J."/>
            <person name="Birch D."/>
            <person name="Corkery R.W."/>
            <person name="Loughlin P.C."/>
            <person name="Scheer H."/>
            <person name="Willows R.D."/>
            <person name="Chen M."/>
        </authorList>
    </citation>
    <scope>NUCLEOTIDE SEQUENCE [LARGE SCALE GENOMIC DNA]</scope>
    <source>
        <strain evidence="5 6">C2206</strain>
    </source>
</reference>
<keyword evidence="1 2" id="KW-0129">CBS domain</keyword>
<feature type="domain" description="CBS" evidence="4">
    <location>
        <begin position="246"/>
        <end position="305"/>
    </location>
</feature>